<evidence type="ECO:0008006" key="4">
    <source>
        <dbReference type="Google" id="ProtNLM"/>
    </source>
</evidence>
<feature type="signal peptide" evidence="1">
    <location>
        <begin position="1"/>
        <end position="21"/>
    </location>
</feature>
<reference evidence="2 3" key="1">
    <citation type="submission" date="2016-10" db="EMBL/GenBank/DDBJ databases">
        <authorList>
            <person name="de Groot N.N."/>
        </authorList>
    </citation>
    <scope>NUCLEOTIDE SEQUENCE [LARGE SCALE GENOMIC DNA]</scope>
    <source>
        <strain evidence="2 3">DSM 21039</strain>
    </source>
</reference>
<keyword evidence="3" id="KW-1185">Reference proteome</keyword>
<dbReference type="STRING" id="573321.SAMN04488505_105256"/>
<protein>
    <recommendedName>
        <fullName evidence="4">Glycerophosphoryl diester phosphodiesterase</fullName>
    </recommendedName>
</protein>
<sequence length="851" mass="95137">MKKICLLIVSIQIFLSVTIQAQTLSLANKQLRIQWQQTKEGWKINGLRFFINGQWQQVAHPSGEYTLLYTAEKPADSDGTIFKTINGKAWPDTAYKYQINAWKQASSPVALNTAGKAFHFYPSGAKQVSATQIVFTYTSALAIITATWQLDPQFAGDITVKMEMQCKKDGYYSLSSPSAITVDQQDMAWAVMPGYFQGKELQQNMVLSYAYGQGVPELPVLYRERCASTFCPIITTKENISFAVIPNPGLGRDPWESGKNTHQKWQLALSHKNRRSQLSPTVYYPVLGEPTSLKKQGDNISYGFRYSFNKGEWYHLLTHAVNDVYDFKQALALRKNTQSLTSRVEHMQHYLRDRHTSLWNTEQYQGLTIGGQSYLGGVVGSNRDAIKNADYGAMWMLANTSDDKYLKDSVLPFALNFKLAQQQTGPGFFQGAAIGQYYLAKSKTFTEEWGDFVEPVSLTYYVMLDIGNILLFEPGNDTLKQRLALGAALLMNWQKADGSWEVAYDRHTQQPLFTDIKDLRPTFYGLLVAYRVLKDEKYLTAAKKGADWFIQNAVNKGHFIGVCGDARYAPDFATAQSAQALLDLYDLTKDKKYQDAAISTARMYLTSIYTQPVPSEKMKQVNGIARRDWQISQAGLSFEHGGIIGSANGAGPIMLCSHAGMFVRMFQLTGDSLFIEMARAAAIGRDAFVDAKTSVASYYWNAMNKGAGPYPHHAWWQIGWITDYLLSEAQLRSGNQVAFPRGFVTPKVGPHESYGFAPGSIYGNEASLINHQGLVECSNPNTEYILARSSDKKNMFVILMNDIGEPLKSHVKLNIDKISAITDLTANKQLQAASELEVALDGYGIKVLMIN</sequence>
<gene>
    <name evidence="2" type="ORF">SAMN04488505_105256</name>
</gene>
<dbReference type="GO" id="GO:0005975">
    <property type="term" value="P:carbohydrate metabolic process"/>
    <property type="evidence" value="ECO:0007669"/>
    <property type="project" value="InterPro"/>
</dbReference>
<dbReference type="RefSeq" id="WP_089916662.1">
    <property type="nucleotide sequence ID" value="NZ_FOBB01000005.1"/>
</dbReference>
<keyword evidence="1" id="KW-0732">Signal</keyword>
<dbReference type="SUPFAM" id="SSF48208">
    <property type="entry name" value="Six-hairpin glycosidases"/>
    <property type="match status" value="1"/>
</dbReference>
<evidence type="ECO:0000313" key="2">
    <source>
        <dbReference type="EMBL" id="SEM63681.1"/>
    </source>
</evidence>
<evidence type="ECO:0000313" key="3">
    <source>
        <dbReference type="Proteomes" id="UP000198984"/>
    </source>
</evidence>
<dbReference type="OrthoDB" id="628098at2"/>
<dbReference type="Proteomes" id="UP000198984">
    <property type="component" value="Unassembled WGS sequence"/>
</dbReference>
<dbReference type="EMBL" id="FOBB01000005">
    <property type="protein sequence ID" value="SEM63681.1"/>
    <property type="molecule type" value="Genomic_DNA"/>
</dbReference>
<proteinExistence type="predicted"/>
<name>A0A1H7ZZB7_9BACT</name>
<accession>A0A1H7ZZB7</accession>
<feature type="chain" id="PRO_5011657268" description="Glycerophosphoryl diester phosphodiesterase" evidence="1">
    <location>
        <begin position="22"/>
        <end position="851"/>
    </location>
</feature>
<dbReference type="AlphaFoldDB" id="A0A1H7ZZB7"/>
<dbReference type="InterPro" id="IPR008928">
    <property type="entry name" value="6-hairpin_glycosidase_sf"/>
</dbReference>
<evidence type="ECO:0000256" key="1">
    <source>
        <dbReference type="SAM" id="SignalP"/>
    </source>
</evidence>
<dbReference type="SUPFAM" id="SSF81853">
    <property type="entry name" value="Family 10 polysaccharide lyase"/>
    <property type="match status" value="1"/>
</dbReference>
<dbReference type="Gene3D" id="1.50.10.20">
    <property type="match status" value="1"/>
</dbReference>
<organism evidence="2 3">
    <name type="scientific">Chitinophaga rupis</name>
    <dbReference type="NCBI Taxonomy" id="573321"/>
    <lineage>
        <taxon>Bacteria</taxon>
        <taxon>Pseudomonadati</taxon>
        <taxon>Bacteroidota</taxon>
        <taxon>Chitinophagia</taxon>
        <taxon>Chitinophagales</taxon>
        <taxon>Chitinophagaceae</taxon>
        <taxon>Chitinophaga</taxon>
    </lineage>
</organism>